<name>A0ABU7RPM1_9ACTN</name>
<evidence type="ECO:0000313" key="2">
    <source>
        <dbReference type="EMBL" id="MEE6258204.1"/>
    </source>
</evidence>
<dbReference type="RefSeq" id="WP_331213329.1">
    <property type="nucleotide sequence ID" value="NZ_JAZGQK010000006.1"/>
</dbReference>
<gene>
    <name evidence="2" type="ORF">V1633_06805</name>
</gene>
<feature type="compositionally biased region" description="Basic and acidic residues" evidence="1">
    <location>
        <begin position="167"/>
        <end position="180"/>
    </location>
</feature>
<feature type="compositionally biased region" description="Low complexity" evidence="1">
    <location>
        <begin position="132"/>
        <end position="142"/>
    </location>
</feature>
<feature type="region of interest" description="Disordered" evidence="1">
    <location>
        <begin position="1"/>
        <end position="43"/>
    </location>
</feature>
<dbReference type="Pfam" id="PF02575">
    <property type="entry name" value="YbaB_DNA_bd"/>
    <property type="match status" value="1"/>
</dbReference>
<proteinExistence type="predicted"/>
<dbReference type="Proteomes" id="UP001332243">
    <property type="component" value="Unassembled WGS sequence"/>
</dbReference>
<sequence>MPARRPAPNLRPTERRRPGPDPQRRAHRPPDPDGLDGGASVAGPLTLPARVAVVRETATSDDGLVVATVDAHGQLVDLVLDPRIHHAAPDALGRTIVDTVRRAVVGADRQLSDLTAATTEPRRRPYDGAGGSPTPTATGDPAFDPLLRELDRLAAGPDPAIGQSRWPHREAPPGDARTRD</sequence>
<dbReference type="EMBL" id="JAZGQK010000006">
    <property type="protein sequence ID" value="MEE6258204.1"/>
    <property type="molecule type" value="Genomic_DNA"/>
</dbReference>
<dbReference type="InterPro" id="IPR036894">
    <property type="entry name" value="YbaB-like_sf"/>
</dbReference>
<keyword evidence="3" id="KW-1185">Reference proteome</keyword>
<feature type="region of interest" description="Disordered" evidence="1">
    <location>
        <begin position="112"/>
        <end position="180"/>
    </location>
</feature>
<organism evidence="2 3">
    <name type="scientific">Plantactinospora sonchi</name>
    <dbReference type="NCBI Taxonomy" id="1544735"/>
    <lineage>
        <taxon>Bacteria</taxon>
        <taxon>Bacillati</taxon>
        <taxon>Actinomycetota</taxon>
        <taxon>Actinomycetes</taxon>
        <taxon>Micromonosporales</taxon>
        <taxon>Micromonosporaceae</taxon>
        <taxon>Plantactinospora</taxon>
    </lineage>
</organism>
<reference evidence="2 3" key="1">
    <citation type="submission" date="2024-01" db="EMBL/GenBank/DDBJ databases">
        <title>Genome insights into Plantactinospora sonchi sp. nov.</title>
        <authorList>
            <person name="Wang L."/>
        </authorList>
    </citation>
    <scope>NUCLEOTIDE SEQUENCE [LARGE SCALE GENOMIC DNA]</scope>
    <source>
        <strain evidence="2 3">NEAU-QY2</strain>
    </source>
</reference>
<dbReference type="InterPro" id="IPR004401">
    <property type="entry name" value="YbaB/EbfC"/>
</dbReference>
<feature type="compositionally biased region" description="Basic and acidic residues" evidence="1">
    <location>
        <begin position="12"/>
        <end position="31"/>
    </location>
</feature>
<comment type="caution">
    <text evidence="2">The sequence shown here is derived from an EMBL/GenBank/DDBJ whole genome shotgun (WGS) entry which is preliminary data.</text>
</comment>
<dbReference type="SUPFAM" id="SSF82607">
    <property type="entry name" value="YbaB-like"/>
    <property type="match status" value="1"/>
</dbReference>
<accession>A0ABU7RPM1</accession>
<protein>
    <submittedName>
        <fullName evidence="2">YbaB/EbfC family nucleoid-associated protein</fullName>
    </submittedName>
</protein>
<evidence type="ECO:0000256" key="1">
    <source>
        <dbReference type="SAM" id="MobiDB-lite"/>
    </source>
</evidence>
<dbReference type="Gene3D" id="3.30.1310.10">
    <property type="entry name" value="Nucleoid-associated protein YbaB-like domain"/>
    <property type="match status" value="1"/>
</dbReference>
<evidence type="ECO:0000313" key="3">
    <source>
        <dbReference type="Proteomes" id="UP001332243"/>
    </source>
</evidence>